<keyword evidence="3" id="KW-1185">Reference proteome</keyword>
<feature type="transmembrane region" description="Helical" evidence="1">
    <location>
        <begin position="40"/>
        <end position="58"/>
    </location>
</feature>
<comment type="caution">
    <text evidence="2">The sequence shown here is derived from an EMBL/GenBank/DDBJ whole genome shotgun (WGS) entry which is preliminary data.</text>
</comment>
<accession>A0A0V8JF15</accession>
<name>A0A0V8JF15_9BACL</name>
<protein>
    <recommendedName>
        <fullName evidence="4">DUF2663 domain-containing protein</fullName>
    </recommendedName>
</protein>
<evidence type="ECO:0000256" key="1">
    <source>
        <dbReference type="SAM" id="Phobius"/>
    </source>
</evidence>
<dbReference type="Pfam" id="PF10864">
    <property type="entry name" value="DUF2663"/>
    <property type="match status" value="1"/>
</dbReference>
<keyword evidence="1" id="KW-0812">Transmembrane</keyword>
<keyword evidence="1" id="KW-0472">Membrane</keyword>
<gene>
    <name evidence="2" type="ORF">AS030_08980</name>
</gene>
<dbReference type="Proteomes" id="UP000054099">
    <property type="component" value="Unassembled WGS sequence"/>
</dbReference>
<evidence type="ECO:0000313" key="3">
    <source>
        <dbReference type="Proteomes" id="UP000054099"/>
    </source>
</evidence>
<dbReference type="EMBL" id="LNQN01000001">
    <property type="protein sequence ID" value="KSU85611.1"/>
    <property type="molecule type" value="Genomic_DNA"/>
</dbReference>
<proteinExistence type="predicted"/>
<dbReference type="AlphaFoldDB" id="A0A0V8JF15"/>
<evidence type="ECO:0000313" key="2">
    <source>
        <dbReference type="EMBL" id="KSU85611.1"/>
    </source>
</evidence>
<feature type="transmembrane region" description="Helical" evidence="1">
    <location>
        <begin position="78"/>
        <end position="94"/>
    </location>
</feature>
<dbReference type="OrthoDB" id="2969742at2"/>
<evidence type="ECO:0008006" key="4">
    <source>
        <dbReference type="Google" id="ProtNLM"/>
    </source>
</evidence>
<reference evidence="2 3" key="1">
    <citation type="journal article" date="2014" name="Antonie Van Leeuwenhoek">
        <title>Fictibacillus enclensis sp. nov., isolated from marine sediment.</title>
        <authorList>
            <person name="Dastager S.G."/>
            <person name="Mawlankar R."/>
            <person name="Srinivasan K."/>
            <person name="Tang S.K."/>
            <person name="Lee J.C."/>
            <person name="Ramana V.V."/>
            <person name="Shouche Y.S."/>
        </authorList>
    </citation>
    <scope>NUCLEOTIDE SEQUENCE [LARGE SCALE GENOMIC DNA]</scope>
    <source>
        <strain evidence="2 3">NIO-1003</strain>
    </source>
</reference>
<keyword evidence="1" id="KW-1133">Transmembrane helix</keyword>
<organism evidence="2 3">
    <name type="scientific">Fictibacillus enclensis</name>
    <dbReference type="NCBI Taxonomy" id="1017270"/>
    <lineage>
        <taxon>Bacteria</taxon>
        <taxon>Bacillati</taxon>
        <taxon>Bacillota</taxon>
        <taxon>Bacilli</taxon>
        <taxon>Bacillales</taxon>
        <taxon>Fictibacillaceae</taxon>
        <taxon>Fictibacillus</taxon>
    </lineage>
</organism>
<dbReference type="RefSeq" id="WP_061970733.1">
    <property type="nucleotide sequence ID" value="NZ_FMAV01000001.1"/>
</dbReference>
<dbReference type="InterPro" id="IPR020210">
    <property type="entry name" value="Uncharacterised_YpbF_TM"/>
</dbReference>
<sequence length="150" mass="18060">MNALNNWKVEPYISDICKVVLQTLIEKKERKDQLDKQMKWWAFYSSLMGCLSLIYLYGFKWNEAESVRAAVASLAGDQMVWFIFVYFLLAGVQWKRMKKKCSKADEEFESIRKEIVERGDDLWPRPDMWNNRHQVMEFIKSEYNINLYHK</sequence>